<evidence type="ECO:0000313" key="3">
    <source>
        <dbReference type="EMBL" id="PNH11640.1"/>
    </source>
</evidence>
<feature type="signal peptide" evidence="2">
    <location>
        <begin position="1"/>
        <end position="22"/>
    </location>
</feature>
<comment type="caution">
    <text evidence="3">The sequence shown here is derived from an EMBL/GenBank/DDBJ whole genome shotgun (WGS) entry which is preliminary data.</text>
</comment>
<evidence type="ECO:0000256" key="1">
    <source>
        <dbReference type="SAM" id="MobiDB-lite"/>
    </source>
</evidence>
<sequence>MAAAAAAMAAAAMAAAAAAAAAAPSRAWCSTGITSTAKSAWAGLAAGFLHTLCGPDHLAALTPLTIGRNRFAASALGALWGFGHSTGQLILGLVFVVLKGYETNRVINFTITTAANNSLRYVQNFGPGNVVVGPGFSVEDFSAAATSIGGVLAQSLQARKVYVTNTGAHPSALLTRLCRLALHLAGTVSGPSGSLGGSQTSSGGNAPVFTGGALGPIFPPISGPFGPTLGGGGGSTGSGALDPDFSGVSGSSATASAISSGGPASSSAVSADGQPSTATSSSNTSGGTADYTSDVLGIPSTGSGLSIVSVRCLDPPALRAIFPGTAAAGGNSTDATAAATAPGSGTP</sequence>
<feature type="compositionally biased region" description="Low complexity" evidence="1">
    <location>
        <begin position="246"/>
        <end position="287"/>
    </location>
</feature>
<name>A0A2J8AGJ3_9CHLO</name>
<dbReference type="EMBL" id="PGGS01000025">
    <property type="protein sequence ID" value="PNH11640.1"/>
    <property type="molecule type" value="Genomic_DNA"/>
</dbReference>
<keyword evidence="4" id="KW-1185">Reference proteome</keyword>
<organism evidence="3 4">
    <name type="scientific">Tetrabaena socialis</name>
    <dbReference type="NCBI Taxonomy" id="47790"/>
    <lineage>
        <taxon>Eukaryota</taxon>
        <taxon>Viridiplantae</taxon>
        <taxon>Chlorophyta</taxon>
        <taxon>core chlorophytes</taxon>
        <taxon>Chlorophyceae</taxon>
        <taxon>CS clade</taxon>
        <taxon>Chlamydomonadales</taxon>
        <taxon>Tetrabaenaceae</taxon>
        <taxon>Tetrabaena</taxon>
    </lineage>
</organism>
<dbReference type="PANTHER" id="PTHR33876">
    <property type="entry name" value="UNNAMED PRODUCT"/>
    <property type="match status" value="1"/>
</dbReference>
<keyword evidence="2" id="KW-0732">Signal</keyword>
<proteinExistence type="predicted"/>
<dbReference type="AlphaFoldDB" id="A0A2J8AGJ3"/>
<dbReference type="PANTHER" id="PTHR33876:SF4">
    <property type="entry name" value="CHLOROPLAST PROTEIN FOR GROWTH AND FERTILITY 2"/>
    <property type="match status" value="1"/>
</dbReference>
<evidence type="ECO:0000256" key="2">
    <source>
        <dbReference type="SAM" id="SignalP"/>
    </source>
</evidence>
<dbReference type="Proteomes" id="UP000236333">
    <property type="component" value="Unassembled WGS sequence"/>
</dbReference>
<feature type="region of interest" description="Disordered" evidence="1">
    <location>
        <begin position="225"/>
        <end position="287"/>
    </location>
</feature>
<dbReference type="InterPro" id="IPR052776">
    <property type="entry name" value="Chloro_ReproSupport/MetalTrans"/>
</dbReference>
<accession>A0A2J8AGJ3</accession>
<reference evidence="3 4" key="1">
    <citation type="journal article" date="2017" name="Mol. Biol. Evol.">
        <title>The 4-celled Tetrabaena socialis nuclear genome reveals the essential components for genetic control of cell number at the origin of multicellularity in the volvocine lineage.</title>
        <authorList>
            <person name="Featherston J."/>
            <person name="Arakaki Y."/>
            <person name="Hanschen E.R."/>
            <person name="Ferris P.J."/>
            <person name="Michod R.E."/>
            <person name="Olson B.J.S.C."/>
            <person name="Nozaki H."/>
            <person name="Durand P.M."/>
        </authorList>
    </citation>
    <scope>NUCLEOTIDE SEQUENCE [LARGE SCALE GENOMIC DNA]</scope>
    <source>
        <strain evidence="3 4">NIES-571</strain>
    </source>
</reference>
<gene>
    <name evidence="3" type="ORF">TSOC_001504</name>
</gene>
<evidence type="ECO:0000313" key="4">
    <source>
        <dbReference type="Proteomes" id="UP000236333"/>
    </source>
</evidence>
<feature type="compositionally biased region" description="Gly residues" evidence="1">
    <location>
        <begin position="228"/>
        <end position="237"/>
    </location>
</feature>
<protein>
    <submittedName>
        <fullName evidence="3">Uncharacterized protein</fullName>
    </submittedName>
</protein>
<feature type="region of interest" description="Disordered" evidence="1">
    <location>
        <begin position="324"/>
        <end position="347"/>
    </location>
</feature>
<feature type="chain" id="PRO_5014354974" evidence="2">
    <location>
        <begin position="23"/>
        <end position="347"/>
    </location>
</feature>
<dbReference type="OrthoDB" id="669460at2759"/>